<dbReference type="Proteomes" id="UP001396898">
    <property type="component" value="Unassembled WGS sequence"/>
</dbReference>
<keyword evidence="2" id="KW-0479">Metal-binding</keyword>
<dbReference type="PROSITE" id="PS00028">
    <property type="entry name" value="ZINC_FINGER_C2H2_1"/>
    <property type="match status" value="1"/>
</dbReference>
<evidence type="ECO:0000256" key="7">
    <source>
        <dbReference type="PROSITE-ProRule" id="PRU00042"/>
    </source>
</evidence>
<dbReference type="PANTHER" id="PTHR40626:SF12">
    <property type="entry name" value="RFEC"/>
    <property type="match status" value="1"/>
</dbReference>
<feature type="compositionally biased region" description="Basic and acidic residues" evidence="8">
    <location>
        <begin position="271"/>
        <end position="280"/>
    </location>
</feature>
<evidence type="ECO:0000256" key="1">
    <source>
        <dbReference type="ARBA" id="ARBA00004123"/>
    </source>
</evidence>
<dbReference type="Gene3D" id="3.30.160.60">
    <property type="entry name" value="Classic Zinc Finger"/>
    <property type="match status" value="2"/>
</dbReference>
<comment type="subcellular location">
    <subcellularLocation>
        <location evidence="1">Nucleus</location>
    </subcellularLocation>
</comment>
<keyword evidence="6" id="KW-0539">Nucleus</keyword>
<keyword evidence="11" id="KW-1185">Reference proteome</keyword>
<organism evidence="10 11">
    <name type="scientific">Apiospora marii</name>
    <dbReference type="NCBI Taxonomy" id="335849"/>
    <lineage>
        <taxon>Eukaryota</taxon>
        <taxon>Fungi</taxon>
        <taxon>Dikarya</taxon>
        <taxon>Ascomycota</taxon>
        <taxon>Pezizomycotina</taxon>
        <taxon>Sordariomycetes</taxon>
        <taxon>Xylariomycetidae</taxon>
        <taxon>Amphisphaeriales</taxon>
        <taxon>Apiosporaceae</taxon>
        <taxon>Apiospora</taxon>
    </lineage>
</organism>
<evidence type="ECO:0000259" key="9">
    <source>
        <dbReference type="PROSITE" id="PS50157"/>
    </source>
</evidence>
<keyword evidence="4 7" id="KW-0863">Zinc-finger</keyword>
<proteinExistence type="predicted"/>
<evidence type="ECO:0000256" key="5">
    <source>
        <dbReference type="ARBA" id="ARBA00022833"/>
    </source>
</evidence>
<accession>A0ABR1RJK1</accession>
<keyword evidence="3" id="KW-0677">Repeat</keyword>
<dbReference type="EMBL" id="JAQQWI010000013">
    <property type="protein sequence ID" value="KAK8013465.1"/>
    <property type="molecule type" value="Genomic_DNA"/>
</dbReference>
<reference evidence="10 11" key="1">
    <citation type="submission" date="2023-01" db="EMBL/GenBank/DDBJ databases">
        <title>Analysis of 21 Apiospora genomes using comparative genomics revels a genus with tremendous synthesis potential of carbohydrate active enzymes and secondary metabolites.</title>
        <authorList>
            <person name="Sorensen T."/>
        </authorList>
    </citation>
    <scope>NUCLEOTIDE SEQUENCE [LARGE SCALE GENOMIC DNA]</scope>
    <source>
        <strain evidence="10 11">CBS 20057</strain>
    </source>
</reference>
<dbReference type="SUPFAM" id="SSF57667">
    <property type="entry name" value="beta-beta-alpha zinc fingers"/>
    <property type="match status" value="1"/>
</dbReference>
<evidence type="ECO:0000256" key="8">
    <source>
        <dbReference type="SAM" id="MobiDB-lite"/>
    </source>
</evidence>
<name>A0ABR1RJK1_9PEZI</name>
<gene>
    <name evidence="10" type="ORF">PG991_009058</name>
</gene>
<evidence type="ECO:0000256" key="6">
    <source>
        <dbReference type="ARBA" id="ARBA00023242"/>
    </source>
</evidence>
<evidence type="ECO:0000256" key="3">
    <source>
        <dbReference type="ARBA" id="ARBA00022737"/>
    </source>
</evidence>
<keyword evidence="5" id="KW-0862">Zinc</keyword>
<dbReference type="GO" id="GO:0008270">
    <property type="term" value="F:zinc ion binding"/>
    <property type="evidence" value="ECO:0007669"/>
    <property type="project" value="UniProtKB-KW"/>
</dbReference>
<sequence length="280" mass="31019">MQPDDSETTGNMATALSLLEPNTTLHIPLIGNSYPHTPRTPSITYPMTPPVSRVPHPLRQGSPPQAYPQMANGFSLPHQAHGTTLNEPPQPSMFKFHPQPMDPTPALRSDILSPPSDRSNMSQGGIFSPDTQSPLIRQNQSARQEDEQPINMIKSRRYGILPTVPQSAVLLSATTPKATVVPQNDAYGKFPCPHCTNIYIHAKHLKRHLLRHTGERPYMCILCRNTFSRSDILKRHFLKCSIKKGNPTGASHLSHPGAHVRNHGVTQQKPQEGEKDQMVG</sequence>
<feature type="region of interest" description="Disordered" evidence="8">
    <location>
        <begin position="248"/>
        <end position="280"/>
    </location>
</feature>
<evidence type="ECO:0000256" key="4">
    <source>
        <dbReference type="ARBA" id="ARBA00022771"/>
    </source>
</evidence>
<dbReference type="InterPro" id="IPR051059">
    <property type="entry name" value="VerF-like"/>
</dbReference>
<dbReference type="InterPro" id="IPR036236">
    <property type="entry name" value="Znf_C2H2_sf"/>
</dbReference>
<dbReference type="InterPro" id="IPR013087">
    <property type="entry name" value="Znf_C2H2_type"/>
</dbReference>
<feature type="compositionally biased region" description="Polar residues" evidence="8">
    <location>
        <begin position="116"/>
        <end position="132"/>
    </location>
</feature>
<evidence type="ECO:0000313" key="10">
    <source>
        <dbReference type="EMBL" id="KAK8013465.1"/>
    </source>
</evidence>
<dbReference type="PANTHER" id="PTHR40626">
    <property type="entry name" value="MIP31509P"/>
    <property type="match status" value="1"/>
</dbReference>
<evidence type="ECO:0000256" key="2">
    <source>
        <dbReference type="ARBA" id="ARBA00022723"/>
    </source>
</evidence>
<feature type="region of interest" description="Disordered" evidence="8">
    <location>
        <begin position="72"/>
        <end position="132"/>
    </location>
</feature>
<protein>
    <submittedName>
        <fullName evidence="10">Zinc-finger double domain-containing protein</fullName>
    </submittedName>
</protein>
<comment type="caution">
    <text evidence="10">The sequence shown here is derived from an EMBL/GenBank/DDBJ whole genome shotgun (WGS) entry which is preliminary data.</text>
</comment>
<feature type="domain" description="C2H2-type" evidence="9">
    <location>
        <begin position="190"/>
        <end position="217"/>
    </location>
</feature>
<dbReference type="PROSITE" id="PS50157">
    <property type="entry name" value="ZINC_FINGER_C2H2_2"/>
    <property type="match status" value="1"/>
</dbReference>
<evidence type="ECO:0000313" key="11">
    <source>
        <dbReference type="Proteomes" id="UP001396898"/>
    </source>
</evidence>